<keyword evidence="4" id="KW-1185">Reference proteome</keyword>
<dbReference type="EMBL" id="VBWP01000010">
    <property type="protein sequence ID" value="TLG71775.1"/>
    <property type="molecule type" value="Genomic_DNA"/>
</dbReference>
<name>A0A5R8Q949_9FIRM</name>
<dbReference type="Proteomes" id="UP000306912">
    <property type="component" value="Unassembled WGS sequence"/>
</dbReference>
<organism evidence="3 4">
    <name type="scientific">Culicoidibacter larvae</name>
    <dbReference type="NCBI Taxonomy" id="2579976"/>
    <lineage>
        <taxon>Bacteria</taxon>
        <taxon>Bacillati</taxon>
        <taxon>Bacillota</taxon>
        <taxon>Culicoidibacteria</taxon>
        <taxon>Culicoidibacterales</taxon>
        <taxon>Culicoidibacteraceae</taxon>
        <taxon>Culicoidibacter</taxon>
    </lineage>
</organism>
<accession>A0A5R8Q949</accession>
<keyword evidence="2" id="KW-0732">Signal</keyword>
<evidence type="ECO:0000313" key="4">
    <source>
        <dbReference type="Proteomes" id="UP000306912"/>
    </source>
</evidence>
<gene>
    <name evidence="3" type="ORF">FEZ08_10225</name>
</gene>
<evidence type="ECO:0000313" key="3">
    <source>
        <dbReference type="EMBL" id="TLG71775.1"/>
    </source>
</evidence>
<comment type="caution">
    <text evidence="3">The sequence shown here is derived from an EMBL/GenBank/DDBJ whole genome shotgun (WGS) entry which is preliminary data.</text>
</comment>
<feature type="chain" id="PRO_5024397488" evidence="2">
    <location>
        <begin position="26"/>
        <end position="237"/>
    </location>
</feature>
<keyword evidence="1" id="KW-0472">Membrane</keyword>
<feature type="transmembrane region" description="Helical" evidence="1">
    <location>
        <begin position="197"/>
        <end position="223"/>
    </location>
</feature>
<evidence type="ECO:0000256" key="1">
    <source>
        <dbReference type="SAM" id="Phobius"/>
    </source>
</evidence>
<evidence type="ECO:0000256" key="2">
    <source>
        <dbReference type="SAM" id="SignalP"/>
    </source>
</evidence>
<keyword evidence="1" id="KW-1133">Transmembrane helix</keyword>
<proteinExistence type="predicted"/>
<protein>
    <submittedName>
        <fullName evidence="3">Uncharacterized protein</fullName>
    </submittedName>
</protein>
<keyword evidence="1" id="KW-0812">Transmembrane</keyword>
<reference evidence="3 4" key="1">
    <citation type="submission" date="2019-05" db="EMBL/GenBank/DDBJ databases">
        <title>Culicoidintestinum kansasii gen. nov., sp. nov. from the gastrointestinal tract of the biting midge, Culicoides sonorensis.</title>
        <authorList>
            <person name="Neupane S."/>
            <person name="Ghosh A."/>
            <person name="Gunther S."/>
            <person name="Martin K."/>
            <person name="Zurek L."/>
        </authorList>
    </citation>
    <scope>NUCLEOTIDE SEQUENCE [LARGE SCALE GENOMIC DNA]</scope>
    <source>
        <strain evidence="3 4">CS-1</strain>
    </source>
</reference>
<dbReference type="AlphaFoldDB" id="A0A5R8Q949"/>
<dbReference type="RefSeq" id="WP_138192038.1">
    <property type="nucleotide sequence ID" value="NZ_VBWP01000010.1"/>
</dbReference>
<dbReference type="InParanoid" id="A0A5R8Q949"/>
<feature type="signal peptide" evidence="2">
    <location>
        <begin position="1"/>
        <end position="25"/>
    </location>
</feature>
<dbReference type="OrthoDB" id="3076444at2"/>
<sequence length="237" mass="25993">MRKKLLAILCLVPLLLFLQNLPVHATIPTSRAEASEAAMAALEKIEDRAGTYEVKLVYEQNGRTITETVLMTITAANTVIQEPIAIDAQNVIVALADVSQMSATDWITLAQAHAWNTQTLADLNVQADTSSIQNKVGVYPITFVTDNGVATTIQAEVQDLTASGENAAVIYQANMKNGWHETSYQENKFMWANFGNWFDITISGVLLLGFAIPITILIIEYVVTKQIIQKLIDVLGK</sequence>